<keyword evidence="2" id="KW-1133">Transmembrane helix</keyword>
<feature type="region of interest" description="Disordered" evidence="1">
    <location>
        <begin position="79"/>
        <end position="121"/>
    </location>
</feature>
<proteinExistence type="predicted"/>
<keyword evidence="2" id="KW-0472">Membrane</keyword>
<evidence type="ECO:0000313" key="3">
    <source>
        <dbReference type="EMBL" id="CAD7595117.1"/>
    </source>
</evidence>
<dbReference type="AlphaFoldDB" id="A0A7R9JZV1"/>
<sequence>MFSDYTGNLKQITQWLHSEWTLVTGSLNLMYALLLLGLCFVPSDIMVTTNNLKKKKKKKKKLVSTRGCERCEEDWTVANEQVATTSSPQKEEGNRKNTKEREEQKEYNRGQSGGKGQSGGNKVAIRWQQSSYKFFWNWVCQTKAVYTETEYLV</sequence>
<feature type="transmembrane region" description="Helical" evidence="2">
    <location>
        <begin position="29"/>
        <end position="52"/>
    </location>
</feature>
<dbReference type="EMBL" id="OE841276">
    <property type="protein sequence ID" value="CAD7595117.1"/>
    <property type="molecule type" value="Genomic_DNA"/>
</dbReference>
<feature type="compositionally biased region" description="Basic and acidic residues" evidence="1">
    <location>
        <begin position="89"/>
        <end position="108"/>
    </location>
</feature>
<gene>
    <name evidence="3" type="ORF">TGEB3V08_LOCUS5907</name>
</gene>
<evidence type="ECO:0000256" key="2">
    <source>
        <dbReference type="SAM" id="Phobius"/>
    </source>
</evidence>
<evidence type="ECO:0000256" key="1">
    <source>
        <dbReference type="SAM" id="MobiDB-lite"/>
    </source>
</evidence>
<accession>A0A7R9JZV1</accession>
<name>A0A7R9JZV1_TIMGE</name>
<organism evidence="3">
    <name type="scientific">Timema genevievae</name>
    <name type="common">Walking stick</name>
    <dbReference type="NCBI Taxonomy" id="629358"/>
    <lineage>
        <taxon>Eukaryota</taxon>
        <taxon>Metazoa</taxon>
        <taxon>Ecdysozoa</taxon>
        <taxon>Arthropoda</taxon>
        <taxon>Hexapoda</taxon>
        <taxon>Insecta</taxon>
        <taxon>Pterygota</taxon>
        <taxon>Neoptera</taxon>
        <taxon>Polyneoptera</taxon>
        <taxon>Phasmatodea</taxon>
        <taxon>Timematodea</taxon>
        <taxon>Timematoidea</taxon>
        <taxon>Timematidae</taxon>
        <taxon>Timema</taxon>
    </lineage>
</organism>
<protein>
    <submittedName>
        <fullName evidence="3">Uncharacterized protein</fullName>
    </submittedName>
</protein>
<feature type="compositionally biased region" description="Polar residues" evidence="1">
    <location>
        <begin position="79"/>
        <end position="88"/>
    </location>
</feature>
<reference evidence="3" key="1">
    <citation type="submission" date="2020-11" db="EMBL/GenBank/DDBJ databases">
        <authorList>
            <person name="Tran Van P."/>
        </authorList>
    </citation>
    <scope>NUCLEOTIDE SEQUENCE</scope>
</reference>
<keyword evidence="2" id="KW-0812">Transmembrane</keyword>